<organism evidence="3 4">
    <name type="scientific">Microbacterium yannicii</name>
    <dbReference type="NCBI Taxonomy" id="671622"/>
    <lineage>
        <taxon>Bacteria</taxon>
        <taxon>Bacillati</taxon>
        <taxon>Actinomycetota</taxon>
        <taxon>Actinomycetes</taxon>
        <taxon>Micrococcales</taxon>
        <taxon>Microbacteriaceae</taxon>
        <taxon>Microbacterium</taxon>
    </lineage>
</organism>
<name>A0ABP9MK10_9MICO</name>
<feature type="region of interest" description="Disordered" evidence="1">
    <location>
        <begin position="883"/>
        <end position="908"/>
    </location>
</feature>
<comment type="caution">
    <text evidence="3">The sequence shown here is derived from an EMBL/GenBank/DDBJ whole genome shotgun (WGS) entry which is preliminary data.</text>
</comment>
<dbReference type="SUPFAM" id="SSF55464">
    <property type="entry name" value="Origin of replication-binding domain, RBD-like"/>
    <property type="match status" value="1"/>
</dbReference>
<sequence length="908" mass="98060">MRGGLERWKRGVDSRGVRHAISYALEGTCDAHLQHTSSIEALEHYSDSMVQRFVVENGAVCADELTAGGLRVWLTGHDPVTGEERGKSLLRADADLLLDGTLNHPKSYSIAALLHPELAAEFEGLQDRIRDRVIVLWQRELNARRGHGGLIRESIARLEVVELQHRRSRALDPHAHRHLWLNVKVCGDDGKWTNVDSRVAMKFHTVVNAEGELAARTDPQWIAALARHGYTIGADGEIVELASAVAPLSRRSAQIEANRAQLTAQWEAAHSGLKPSVGVLQQIDRQAWAVSRPNKPALLDEQSWEAAVRDELTSISGNIANPRTPTGVTGVAPETLDIDLLAASAVVDADARSTGSSGRFSRYDLRAGAIRALSRAGVIANRDSLSDVIHDTVDRAHHLVMSLSSEISVPEHVKSLMATETMRLKIRLAGQYDAIASPGRSLLPDELRRTASGDLDDLDPPQTAAACAIAGTAGLVTVTGPAGAGKTTILRAAHSALTLRRRRMLIVAPTLKGASVASRETGAEASSLHALLYDYGYRWSTDGAGAQVWHRLALHEVDHTTGAPYDGPQRYPLCGGDRIVVDEAGMVDLQTANALAELVLETGAGMAMVGDPLQALPVGHAGAMASAIRHASASVELDTVHRFQDRDYAALTLQLRSPRDRVHALEIADTLVRRGHVQRVDGNDESRAAMVNGYFAARSRGQRVALVCGTNNEADAVNTQIQDGRIDRGELDPRTIAMGIDEQRLLVGDMVQTRRNDRRTGVENRAQWIVAGIEPDAIYLVSPVDSGELHRVSREYALEHIQLSYASTVHGIQGETTEVAIVGPDVDAAGLYVGLTRGRHHNRAIVVATTDAAARSTLAASMLRGTTEVTIDDSIRAVEAEVRRTAREESMRPQGYGPTSGSHVGVSR</sequence>
<dbReference type="Proteomes" id="UP001501407">
    <property type="component" value="Unassembled WGS sequence"/>
</dbReference>
<dbReference type="InterPro" id="IPR014862">
    <property type="entry name" value="TrwC"/>
</dbReference>
<protein>
    <recommendedName>
        <fullName evidence="2">TrwC relaxase domain-containing protein</fullName>
    </recommendedName>
</protein>
<dbReference type="Gene3D" id="2.30.30.940">
    <property type="match status" value="1"/>
</dbReference>
<keyword evidence="4" id="KW-1185">Reference proteome</keyword>
<evidence type="ECO:0000313" key="3">
    <source>
        <dbReference type="EMBL" id="GAA5096310.1"/>
    </source>
</evidence>
<dbReference type="EMBL" id="BAABKZ010000002">
    <property type="protein sequence ID" value="GAA5096310.1"/>
    <property type="molecule type" value="Genomic_DNA"/>
</dbReference>
<dbReference type="Pfam" id="PF13604">
    <property type="entry name" value="AAA_30"/>
    <property type="match status" value="1"/>
</dbReference>
<dbReference type="Gene3D" id="3.40.50.300">
    <property type="entry name" value="P-loop containing nucleotide triphosphate hydrolases"/>
    <property type="match status" value="2"/>
</dbReference>
<gene>
    <name evidence="3" type="ORF">GCM10025760_29650</name>
</gene>
<accession>A0ABP9MK10</accession>
<dbReference type="CDD" id="cd18809">
    <property type="entry name" value="SF1_C_RecD"/>
    <property type="match status" value="1"/>
</dbReference>
<feature type="domain" description="TrwC relaxase" evidence="2">
    <location>
        <begin position="64"/>
        <end position="313"/>
    </location>
</feature>
<dbReference type="RefSeq" id="WP_194414002.1">
    <property type="nucleotide sequence ID" value="NZ_BAABKZ010000002.1"/>
</dbReference>
<evidence type="ECO:0000256" key="1">
    <source>
        <dbReference type="SAM" id="MobiDB-lite"/>
    </source>
</evidence>
<dbReference type="InterPro" id="IPR027417">
    <property type="entry name" value="P-loop_NTPase"/>
</dbReference>
<evidence type="ECO:0000313" key="4">
    <source>
        <dbReference type="Proteomes" id="UP001501407"/>
    </source>
</evidence>
<proteinExistence type="predicted"/>
<dbReference type="Pfam" id="PF08751">
    <property type="entry name" value="TrwC"/>
    <property type="match status" value="1"/>
</dbReference>
<evidence type="ECO:0000259" key="2">
    <source>
        <dbReference type="Pfam" id="PF08751"/>
    </source>
</evidence>
<reference evidence="4" key="1">
    <citation type="journal article" date="2019" name="Int. J. Syst. Evol. Microbiol.">
        <title>The Global Catalogue of Microorganisms (GCM) 10K type strain sequencing project: providing services to taxonomists for standard genome sequencing and annotation.</title>
        <authorList>
            <consortium name="The Broad Institute Genomics Platform"/>
            <consortium name="The Broad Institute Genome Sequencing Center for Infectious Disease"/>
            <person name="Wu L."/>
            <person name="Ma J."/>
        </authorList>
    </citation>
    <scope>NUCLEOTIDE SEQUENCE [LARGE SCALE GENOMIC DNA]</scope>
    <source>
        <strain evidence="4">JCM 18959</strain>
    </source>
</reference>
<dbReference type="SUPFAM" id="SSF52540">
    <property type="entry name" value="P-loop containing nucleoside triphosphate hydrolases"/>
    <property type="match status" value="1"/>
</dbReference>